<dbReference type="SUPFAM" id="SSF46966">
    <property type="entry name" value="Spectrin repeat"/>
    <property type="match status" value="1"/>
</dbReference>
<feature type="coiled-coil region" evidence="1">
    <location>
        <begin position="328"/>
        <end position="369"/>
    </location>
</feature>
<dbReference type="PROSITE" id="PS50909">
    <property type="entry name" value="GAT"/>
    <property type="match status" value="1"/>
</dbReference>
<feature type="coiled-coil region" evidence="1">
    <location>
        <begin position="221"/>
        <end position="265"/>
    </location>
</feature>
<feature type="domain" description="GAT" evidence="3">
    <location>
        <begin position="648"/>
        <end position="778"/>
    </location>
</feature>
<protein>
    <recommendedName>
        <fullName evidence="3">GAT domain-containing protein</fullName>
    </recommendedName>
</protein>
<reference evidence="4" key="1">
    <citation type="submission" date="2021-07" db="EMBL/GenBank/DDBJ databases">
        <authorList>
            <person name="Durling M."/>
        </authorList>
    </citation>
    <scope>NUCLEOTIDE SEQUENCE</scope>
</reference>
<dbReference type="OrthoDB" id="10364416at2759"/>
<gene>
    <name evidence="4" type="ORF">HYALB_00006758</name>
</gene>
<dbReference type="Proteomes" id="UP000701801">
    <property type="component" value="Unassembled WGS sequence"/>
</dbReference>
<name>A0A9N9M1M4_9HELO</name>
<proteinExistence type="predicted"/>
<evidence type="ECO:0000256" key="1">
    <source>
        <dbReference type="SAM" id="Coils"/>
    </source>
</evidence>
<feature type="coiled-coil region" evidence="1">
    <location>
        <begin position="4"/>
        <end position="55"/>
    </location>
</feature>
<evidence type="ECO:0000259" key="3">
    <source>
        <dbReference type="PROSITE" id="PS50909"/>
    </source>
</evidence>
<organism evidence="4 5">
    <name type="scientific">Hymenoscyphus albidus</name>
    <dbReference type="NCBI Taxonomy" id="595503"/>
    <lineage>
        <taxon>Eukaryota</taxon>
        <taxon>Fungi</taxon>
        <taxon>Dikarya</taxon>
        <taxon>Ascomycota</taxon>
        <taxon>Pezizomycotina</taxon>
        <taxon>Leotiomycetes</taxon>
        <taxon>Helotiales</taxon>
        <taxon>Helotiaceae</taxon>
        <taxon>Hymenoscyphus</taxon>
    </lineage>
</organism>
<dbReference type="GO" id="GO:0043130">
    <property type="term" value="F:ubiquitin binding"/>
    <property type="evidence" value="ECO:0007669"/>
    <property type="project" value="InterPro"/>
</dbReference>
<accession>A0A9N9M1M4</accession>
<evidence type="ECO:0000313" key="5">
    <source>
        <dbReference type="Proteomes" id="UP000701801"/>
    </source>
</evidence>
<feature type="coiled-coil region" evidence="1">
    <location>
        <begin position="688"/>
        <end position="786"/>
    </location>
</feature>
<keyword evidence="1" id="KW-0175">Coiled coil</keyword>
<feature type="region of interest" description="Disordered" evidence="2">
    <location>
        <begin position="1131"/>
        <end position="1187"/>
    </location>
</feature>
<feature type="compositionally biased region" description="Basic and acidic residues" evidence="2">
    <location>
        <begin position="1131"/>
        <end position="1155"/>
    </location>
</feature>
<evidence type="ECO:0000313" key="4">
    <source>
        <dbReference type="EMBL" id="CAG8983793.1"/>
    </source>
</evidence>
<dbReference type="InterPro" id="IPR004152">
    <property type="entry name" value="GAT_dom"/>
</dbReference>
<evidence type="ECO:0000256" key="2">
    <source>
        <dbReference type="SAM" id="MobiDB-lite"/>
    </source>
</evidence>
<keyword evidence="5" id="KW-1185">Reference proteome</keyword>
<dbReference type="Gene3D" id="1.10.287.1490">
    <property type="match status" value="1"/>
</dbReference>
<sequence>MASVSQLQAKIRSLEEENTNLKATTLTGNALQERLQRLEEENAALKAQYPTKEFRPGNSPPEALRHSIEASLDEAASQHSNLLAELRGSIASKYRETLTYFVEELQKSFTSAVNSQKELVDWERKRAAWHRTRAQQLRRGRDTYRAEVYEITIGEYGDNVDRNTVDLVEHMNRRLDACLERLKLGMVPFDIDDYQDMDEVVADNTSSIPSYNRSNGLDYHIEKVEEALDIMELQSIETREKDKMIKQVQEKNAKLKQQLNTEKLIRKNPLYLASKLDRDLVDQFIDKFKDDDYEVTDEDAAQLFDYCKDLALRLNQANSKSKLRKDKIYSLEMERQQLKETRRELQRALDAAKAEALEASNKLQVQRQTGLNQPRNMTPESLYEENPYAEEVAKYKDQTIKKLRIDLARVRLRVEQMLSDGLIDMEHLKDANEKLAALGVTDGGESTEEKRKRISTDRNYVTRAELTEANVALEKALLDQATIIDERDAANERLRDLGLEIKNWEEGLYTSKSDDKSRKELEKALSRANKKIAALDKRSASTNNSDTLKGQVADLQQRRLADAEKKLKDCEERGAAVKKAADNMQMYNAEDRKRLQKQIEVWKRALKDCEERDKYTGDEELFEELERYRETCKKMVTAAYERAQKPDGNEDFKTRFEEFRNGMEEEKVLSDNLIKRMLASAGERFQQLREAKAERDSLRARVKDLKEKLRDCERRKSRTKSKSGDDILDDLKDELATTRKQLKDLLEDRQGSYVDSAEVDKLKEEIKRLTDELEEKTEDHKIAEDEGMDCYKRLVVVDQQFDELKEMYTKLGAQTDRDIAKAQGDIDKAFAARRAAEAELREVKKALTSGGSESSPGRSEKLQDIIDSLQEDINLYEDRVDQLNREVEELQAKNKTLREERTTFRKALKEEPKELKEAEKKVTQALEESKKIILGLEADYQNEQKVTARLRKERSQLQDVQAKLDAEKARADRLREELEQCRQERDEAPEVAELEFHLDRLETHRNDMRDLIMGRLGEEVTLLMEQVAAAADKTTSEVDDVAIEGGDAPNNIPDEEDEDFETRNHLYDHLARIKQIGVEFDKLVGAAGGIKIKESGDSNQSAQWLETITLLEAEWQKKCDKEKKDLRNRLAASEKAKLLKGGTKETKQGGKEPSRRSTRASAARSSKRKASDSPSKPSTNKKRKSNP</sequence>
<dbReference type="GO" id="GO:0035091">
    <property type="term" value="F:phosphatidylinositol binding"/>
    <property type="evidence" value="ECO:0007669"/>
    <property type="project" value="InterPro"/>
</dbReference>
<feature type="coiled-coil region" evidence="1">
    <location>
        <begin position="487"/>
        <end position="612"/>
    </location>
</feature>
<feature type="coiled-coil region" evidence="1">
    <location>
        <begin position="819"/>
        <end position="991"/>
    </location>
</feature>
<dbReference type="AlphaFoldDB" id="A0A9N9M1M4"/>
<comment type="caution">
    <text evidence="4">The sequence shown here is derived from an EMBL/GenBank/DDBJ whole genome shotgun (WGS) entry which is preliminary data.</text>
</comment>
<dbReference type="EMBL" id="CAJVRM010000740">
    <property type="protein sequence ID" value="CAG8983793.1"/>
    <property type="molecule type" value="Genomic_DNA"/>
</dbReference>